<gene>
    <name evidence="2" type="ORF">FXV83_04985</name>
</gene>
<dbReference type="Proteomes" id="UP000324797">
    <property type="component" value="Unassembled WGS sequence"/>
</dbReference>
<feature type="region of interest" description="Disordered" evidence="1">
    <location>
        <begin position="84"/>
        <end position="103"/>
    </location>
</feature>
<comment type="caution">
    <text evidence="2">The sequence shown here is derived from an EMBL/GenBank/DDBJ whole genome shotgun (WGS) entry which is preliminary data.</text>
</comment>
<proteinExistence type="predicted"/>
<evidence type="ECO:0000313" key="3">
    <source>
        <dbReference type="Proteomes" id="UP000324797"/>
    </source>
</evidence>
<sequence length="103" mass="11443">MTGSKETRKKYLGRRAEMTAAMVVKRAPLNKKKNLKPAGHAKHPEADPELVDGWDDVIDTTRLATEAEAETVKKINEGWVLNDWGRLQGRPTPGGLPSLGKRR</sequence>
<name>A0A5S4YUH5_9BRAD</name>
<accession>A0A5S4YUH5</accession>
<evidence type="ECO:0000313" key="2">
    <source>
        <dbReference type="EMBL" id="TYO67683.1"/>
    </source>
</evidence>
<dbReference type="AlphaFoldDB" id="A0A5S4YUH5"/>
<organism evidence="2 3">
    <name type="scientific">Bradyrhizobium hipponense</name>
    <dbReference type="NCBI Taxonomy" id="2605638"/>
    <lineage>
        <taxon>Bacteria</taxon>
        <taxon>Pseudomonadati</taxon>
        <taxon>Pseudomonadota</taxon>
        <taxon>Alphaproteobacteria</taxon>
        <taxon>Hyphomicrobiales</taxon>
        <taxon>Nitrobacteraceae</taxon>
        <taxon>Bradyrhizobium</taxon>
    </lineage>
</organism>
<dbReference type="RefSeq" id="WP_148738091.1">
    <property type="nucleotide sequence ID" value="NZ_VSTH01000015.1"/>
</dbReference>
<feature type="region of interest" description="Disordered" evidence="1">
    <location>
        <begin position="29"/>
        <end position="51"/>
    </location>
</feature>
<evidence type="ECO:0000256" key="1">
    <source>
        <dbReference type="SAM" id="MobiDB-lite"/>
    </source>
</evidence>
<feature type="compositionally biased region" description="Basic residues" evidence="1">
    <location>
        <begin position="29"/>
        <end position="41"/>
    </location>
</feature>
<keyword evidence="3" id="KW-1185">Reference proteome</keyword>
<dbReference type="EMBL" id="VSTH01000015">
    <property type="protein sequence ID" value="TYO67683.1"/>
    <property type="molecule type" value="Genomic_DNA"/>
</dbReference>
<protein>
    <submittedName>
        <fullName evidence="2">Uncharacterized protein</fullName>
    </submittedName>
</protein>
<reference evidence="2 3" key="1">
    <citation type="submission" date="2019-08" db="EMBL/GenBank/DDBJ databases">
        <title>Bradyrhizobium hipponensis sp. nov., a rhizobium isolated from a Lupinus angustifolius root nodule in Tunisia.</title>
        <authorList>
            <person name="Off K."/>
            <person name="Rejili M."/>
            <person name="Mars M."/>
            <person name="Brachmann A."/>
            <person name="Marin M."/>
        </authorList>
    </citation>
    <scope>NUCLEOTIDE SEQUENCE [LARGE SCALE GENOMIC DNA]</scope>
    <source>
        <strain evidence="3">aSej3</strain>
    </source>
</reference>